<evidence type="ECO:0000313" key="1">
    <source>
        <dbReference type="EMBL" id="CAA6811341.1"/>
    </source>
</evidence>
<proteinExistence type="predicted"/>
<reference evidence="1" key="1">
    <citation type="submission" date="2020-01" db="EMBL/GenBank/DDBJ databases">
        <authorList>
            <person name="Meier V. D."/>
            <person name="Meier V D."/>
        </authorList>
    </citation>
    <scope>NUCLEOTIDE SEQUENCE</scope>
    <source>
        <strain evidence="1">HLG_WM_MAG_09</strain>
    </source>
</reference>
<organism evidence="1">
    <name type="scientific">uncultured Thiotrichaceae bacterium</name>
    <dbReference type="NCBI Taxonomy" id="298394"/>
    <lineage>
        <taxon>Bacteria</taxon>
        <taxon>Pseudomonadati</taxon>
        <taxon>Pseudomonadota</taxon>
        <taxon>Gammaproteobacteria</taxon>
        <taxon>Thiotrichales</taxon>
        <taxon>Thiotrichaceae</taxon>
        <taxon>environmental samples</taxon>
    </lineage>
</organism>
<name>A0A6S6SWA6_9GAMM</name>
<dbReference type="EMBL" id="CACVAT010000168">
    <property type="protein sequence ID" value="CAA6811341.1"/>
    <property type="molecule type" value="Genomic_DNA"/>
</dbReference>
<accession>A0A6S6SWA6</accession>
<sequence length="84" mass="9261">MKSYLAHDKCSGSVHGGSRTTCLRWAFNQIKINQGAVVNILLIRHKAPGRVIAEVDKDGGRWIFGGRAISITQVSKLLKRVHHG</sequence>
<gene>
    <name evidence="1" type="ORF">HELGO_WM82470</name>
</gene>
<protein>
    <submittedName>
        <fullName evidence="1">Uncharacterized protein</fullName>
    </submittedName>
</protein>
<dbReference type="AlphaFoldDB" id="A0A6S6SWA6"/>